<dbReference type="OrthoDB" id="1934429at2"/>
<dbReference type="EMBL" id="VNJI01000038">
    <property type="protein sequence ID" value="TVY07362.1"/>
    <property type="molecule type" value="Genomic_DNA"/>
</dbReference>
<organism evidence="1 2">
    <name type="scientific">Paenibacillus cremeus</name>
    <dbReference type="NCBI Taxonomy" id="2163881"/>
    <lineage>
        <taxon>Bacteria</taxon>
        <taxon>Bacillati</taxon>
        <taxon>Bacillota</taxon>
        <taxon>Bacilli</taxon>
        <taxon>Bacillales</taxon>
        <taxon>Paenibacillaceae</taxon>
        <taxon>Paenibacillus</taxon>
    </lineage>
</organism>
<gene>
    <name evidence="1" type="ORF">FPZ49_24270</name>
</gene>
<protein>
    <submittedName>
        <fullName evidence="1">DUF3231 family protein</fullName>
    </submittedName>
</protein>
<reference evidence="1 2" key="1">
    <citation type="submission" date="2019-07" db="EMBL/GenBank/DDBJ databases">
        <authorList>
            <person name="Kim J."/>
        </authorList>
    </citation>
    <scope>NUCLEOTIDE SEQUENCE [LARGE SCALE GENOMIC DNA]</scope>
    <source>
        <strain evidence="1 2">JC52</strain>
    </source>
</reference>
<comment type="caution">
    <text evidence="1">The sequence shown here is derived from an EMBL/GenBank/DDBJ whole genome shotgun (WGS) entry which is preliminary data.</text>
</comment>
<dbReference type="InterPro" id="IPR012347">
    <property type="entry name" value="Ferritin-like"/>
</dbReference>
<evidence type="ECO:0000313" key="1">
    <source>
        <dbReference type="EMBL" id="TVY07362.1"/>
    </source>
</evidence>
<accession>A0A559K5G0</accession>
<keyword evidence="2" id="KW-1185">Reference proteome</keyword>
<dbReference type="RefSeq" id="WP_144851896.1">
    <property type="nucleotide sequence ID" value="NZ_VNJI01000038.1"/>
</dbReference>
<evidence type="ECO:0000313" key="2">
    <source>
        <dbReference type="Proteomes" id="UP000317036"/>
    </source>
</evidence>
<proteinExistence type="predicted"/>
<dbReference type="Proteomes" id="UP000317036">
    <property type="component" value="Unassembled WGS sequence"/>
</dbReference>
<dbReference type="InterPro" id="IPR021617">
    <property type="entry name" value="DUF3231"/>
</dbReference>
<dbReference type="AlphaFoldDB" id="A0A559K5G0"/>
<name>A0A559K5G0_9BACL</name>
<sequence length="182" mass="20694">MTTVFESVKEIFSQLVDDEPEPPINVGEVMDLWKYILFIDEAKVLEQIARNTTTDTELLNLIEDAIQICNSQTKRIKQLMEELGVPIPALPEDKPKSESSSIPMGVKLTDNEIAVMLAAKLLQSTKECSRSMMEAIRFDLGLMWANFFYEQSKLGAVLKSKMRKRGWIKYPPAYHPPGMPDQ</sequence>
<dbReference type="Pfam" id="PF11553">
    <property type="entry name" value="DUF3231"/>
    <property type="match status" value="1"/>
</dbReference>
<dbReference type="Gene3D" id="1.20.1260.10">
    <property type="match status" value="1"/>
</dbReference>